<protein>
    <recommendedName>
        <fullName evidence="6">YscD cytoplasmic domain-containing protein</fullName>
    </recommendedName>
</protein>
<dbReference type="AlphaFoldDB" id="A0A3M2HQJ2"/>
<dbReference type="Pfam" id="PF21934">
    <property type="entry name" value="Yop-YscD_ppl_3rd"/>
    <property type="match status" value="1"/>
</dbReference>
<dbReference type="Pfam" id="PF23893">
    <property type="entry name" value="Y4YQ_C"/>
    <property type="match status" value="1"/>
</dbReference>
<dbReference type="SUPFAM" id="SSF49879">
    <property type="entry name" value="SMAD/FHA domain"/>
    <property type="match status" value="1"/>
</dbReference>
<dbReference type="OrthoDB" id="9806163at2"/>
<dbReference type="InterPro" id="IPR008984">
    <property type="entry name" value="SMAD_FHA_dom_sf"/>
</dbReference>
<name>A0A3M2HQJ2_9GAMM</name>
<organism evidence="4 5">
    <name type="scientific">Stutzerimonas zhaodongensis</name>
    <dbReference type="NCBI Taxonomy" id="1176257"/>
    <lineage>
        <taxon>Bacteria</taxon>
        <taxon>Pseudomonadati</taxon>
        <taxon>Pseudomonadota</taxon>
        <taxon>Gammaproteobacteria</taxon>
        <taxon>Pseudomonadales</taxon>
        <taxon>Pseudomonadaceae</taxon>
        <taxon>Stutzerimonas</taxon>
    </lineage>
</organism>
<reference evidence="4 5" key="1">
    <citation type="submission" date="2018-10" db="EMBL/GenBank/DDBJ databases">
        <title>Pseudomonas zhaodongensis NEAU-ST5-21(T) genome.</title>
        <authorList>
            <person name="Peng J."/>
            <person name="Liu Z.-P."/>
        </authorList>
    </citation>
    <scope>NUCLEOTIDE SEQUENCE [LARGE SCALE GENOMIC DNA]</scope>
    <source>
        <strain evidence="4 5">NEAU-ST5-21</strain>
    </source>
</reference>
<dbReference type="Gene3D" id="2.60.200.20">
    <property type="match status" value="1"/>
</dbReference>
<evidence type="ECO:0000259" key="2">
    <source>
        <dbReference type="Pfam" id="PF21934"/>
    </source>
</evidence>
<feature type="domain" description="YscD/Y4YQ C-terminal" evidence="3">
    <location>
        <begin position="256"/>
        <end position="302"/>
    </location>
</feature>
<accession>A0A3M2HQJ2</accession>
<evidence type="ECO:0000259" key="3">
    <source>
        <dbReference type="Pfam" id="PF23893"/>
    </source>
</evidence>
<dbReference type="InterPro" id="IPR053946">
    <property type="entry name" value="YscD_ppl_3rd"/>
</dbReference>
<dbReference type="CDD" id="cd00060">
    <property type="entry name" value="FHA"/>
    <property type="match status" value="1"/>
</dbReference>
<evidence type="ECO:0008006" key="6">
    <source>
        <dbReference type="Google" id="ProtNLM"/>
    </source>
</evidence>
<dbReference type="InterPro" id="IPR057770">
    <property type="entry name" value="YscD/Y4YQ_C"/>
</dbReference>
<evidence type="ECO:0000313" key="4">
    <source>
        <dbReference type="EMBL" id="RMH89870.1"/>
    </source>
</evidence>
<sequence>MTAMASHLSKADNDSPTLQVIAGMHHGVSLPMDAPVCVIGAGPGDDLVLGDPGIETKHVRLRFSASHVTIEALGGDIQLLAAGKTTRIARGHGFRAALPFEIQVGQASISLQAPIGASRPEAPVWYGKPQWLIAGAFMFICASALAMFSDAQPGESLAFMENLAATSVDRPVEQVPSLDKVRADLAARASQAGLKKLNLLVANGQLKAKGTITPEQRPQWVALQQYFDGHYGRHFVLQSSEVAVRASGAQPRVSFQAVWFGENPYVIDSSGARLDAGAALSDGWVIKDIRNEMVELTRGDEIFFFTLAAAPADES</sequence>
<evidence type="ECO:0000259" key="1">
    <source>
        <dbReference type="Pfam" id="PF16697"/>
    </source>
</evidence>
<dbReference type="Proteomes" id="UP000269774">
    <property type="component" value="Unassembled WGS sequence"/>
</dbReference>
<dbReference type="InterPro" id="IPR032030">
    <property type="entry name" value="YscD_cytoplasmic_dom"/>
</dbReference>
<feature type="domain" description="YscD-like Bon-like" evidence="2">
    <location>
        <begin position="181"/>
        <end position="239"/>
    </location>
</feature>
<proteinExistence type="predicted"/>
<gene>
    <name evidence="4" type="ORF">EA797_10035</name>
</gene>
<dbReference type="EMBL" id="RFFM01000002">
    <property type="protein sequence ID" value="RMH89870.1"/>
    <property type="molecule type" value="Genomic_DNA"/>
</dbReference>
<comment type="caution">
    <text evidence="4">The sequence shown here is derived from an EMBL/GenBank/DDBJ whole genome shotgun (WGS) entry which is preliminary data.</text>
</comment>
<evidence type="ECO:0000313" key="5">
    <source>
        <dbReference type="Proteomes" id="UP000269774"/>
    </source>
</evidence>
<dbReference type="Pfam" id="PF16697">
    <property type="entry name" value="Yop-YscD_cpl"/>
    <property type="match status" value="1"/>
</dbReference>
<feature type="domain" description="YscD cytoplasmic" evidence="1">
    <location>
        <begin position="20"/>
        <end position="85"/>
    </location>
</feature>
<keyword evidence="5" id="KW-1185">Reference proteome</keyword>